<protein>
    <submittedName>
        <fullName evidence="6">Thioredoxin reductase</fullName>
    </submittedName>
</protein>
<feature type="domain" description="FAD/NAD(P)-binding" evidence="5">
    <location>
        <begin position="184"/>
        <end position="279"/>
    </location>
</feature>
<dbReference type="Proteomes" id="UP001179280">
    <property type="component" value="Unassembled WGS sequence"/>
</dbReference>
<dbReference type="Gene3D" id="3.50.50.60">
    <property type="entry name" value="FAD/NAD(P)-binding domain"/>
    <property type="match status" value="2"/>
</dbReference>
<evidence type="ECO:0000256" key="3">
    <source>
        <dbReference type="ARBA" id="ARBA00022630"/>
    </source>
</evidence>
<dbReference type="PRINTS" id="PR00368">
    <property type="entry name" value="FADPNR"/>
</dbReference>
<accession>A0ABS2SUI8</accession>
<dbReference type="EMBL" id="JAFBCV010000007">
    <property type="protein sequence ID" value="MBM7839209.1"/>
    <property type="molecule type" value="Genomic_DNA"/>
</dbReference>
<evidence type="ECO:0000259" key="5">
    <source>
        <dbReference type="Pfam" id="PF07992"/>
    </source>
</evidence>
<dbReference type="RefSeq" id="WP_239586698.1">
    <property type="nucleotide sequence ID" value="NZ_JAFBCV010000007.1"/>
</dbReference>
<keyword evidence="3" id="KW-0285">Flavoprotein</keyword>
<dbReference type="SUPFAM" id="SSF51905">
    <property type="entry name" value="FAD/NAD(P)-binding domain"/>
    <property type="match status" value="1"/>
</dbReference>
<dbReference type="PANTHER" id="PTHR48105">
    <property type="entry name" value="THIOREDOXIN REDUCTASE 1-RELATED-RELATED"/>
    <property type="match status" value="1"/>
</dbReference>
<feature type="domain" description="FAD/NAD(P)-binding" evidence="5">
    <location>
        <begin position="2"/>
        <end position="145"/>
    </location>
</feature>
<comment type="cofactor">
    <cofactor evidence="1">
        <name>FAD</name>
        <dbReference type="ChEBI" id="CHEBI:57692"/>
    </cofactor>
</comment>
<dbReference type="PRINTS" id="PR00469">
    <property type="entry name" value="PNDRDTASEII"/>
</dbReference>
<evidence type="ECO:0000313" key="6">
    <source>
        <dbReference type="EMBL" id="MBM7839209.1"/>
    </source>
</evidence>
<keyword evidence="4" id="KW-0560">Oxidoreductase</keyword>
<evidence type="ECO:0000313" key="7">
    <source>
        <dbReference type="Proteomes" id="UP001179280"/>
    </source>
</evidence>
<evidence type="ECO:0000256" key="1">
    <source>
        <dbReference type="ARBA" id="ARBA00001974"/>
    </source>
</evidence>
<sequence length="297" mass="32506">MFDCIVVGGGPAGLNAALVLGRSKRNVMLIDENQARNAVTHESHGFITRDGVSPQQFRAAAHADLQTYPNLQIEQDRVIDIQKEESVFVVKTATTVFKSRKVILATGLKDKLPDVENIWHYYGKSLFNCPFCDGWEMKDKPLLVIVESEAALHFPKMIWNWSDNLVLATNGKWRLTGEQKAPFLKREIAIMEEAIIELEGTNGQLETVHFQDGTSVKRSGGFVETKLVQATSLAEAAGCEQTDIGGIKTDEFGRTTVAGLFACGDTALKAPPQLILAAADGSKVASRVIGDLIDEDF</sequence>
<dbReference type="InterPro" id="IPR050097">
    <property type="entry name" value="Ferredoxin-NADP_redctase_2"/>
</dbReference>
<dbReference type="InterPro" id="IPR023753">
    <property type="entry name" value="FAD/NAD-binding_dom"/>
</dbReference>
<dbReference type="InterPro" id="IPR036188">
    <property type="entry name" value="FAD/NAD-bd_sf"/>
</dbReference>
<name>A0ABS2SUI8_9BACI</name>
<comment type="subunit">
    <text evidence="2">Homodimer.</text>
</comment>
<dbReference type="Pfam" id="PF07992">
    <property type="entry name" value="Pyr_redox_2"/>
    <property type="match status" value="2"/>
</dbReference>
<evidence type="ECO:0000256" key="4">
    <source>
        <dbReference type="ARBA" id="ARBA00023002"/>
    </source>
</evidence>
<organism evidence="6 7">
    <name type="scientific">Shouchella xiaoxiensis</name>
    <dbReference type="NCBI Taxonomy" id="766895"/>
    <lineage>
        <taxon>Bacteria</taxon>
        <taxon>Bacillati</taxon>
        <taxon>Bacillota</taxon>
        <taxon>Bacilli</taxon>
        <taxon>Bacillales</taxon>
        <taxon>Bacillaceae</taxon>
        <taxon>Shouchella</taxon>
    </lineage>
</organism>
<evidence type="ECO:0000256" key="2">
    <source>
        <dbReference type="ARBA" id="ARBA00011738"/>
    </source>
</evidence>
<keyword evidence="7" id="KW-1185">Reference proteome</keyword>
<comment type="caution">
    <text evidence="6">The sequence shown here is derived from an EMBL/GenBank/DDBJ whole genome shotgun (WGS) entry which is preliminary data.</text>
</comment>
<gene>
    <name evidence="6" type="ORF">JOC54_002480</name>
</gene>
<reference evidence="6" key="1">
    <citation type="submission" date="2021-01" db="EMBL/GenBank/DDBJ databases">
        <title>Genomic Encyclopedia of Type Strains, Phase IV (KMG-IV): sequencing the most valuable type-strain genomes for metagenomic binning, comparative biology and taxonomic classification.</title>
        <authorList>
            <person name="Goeker M."/>
        </authorList>
    </citation>
    <scope>NUCLEOTIDE SEQUENCE</scope>
    <source>
        <strain evidence="6">DSM 21943</strain>
    </source>
</reference>
<proteinExistence type="predicted"/>